<reference evidence="12" key="2">
    <citation type="submission" date="2020-02" db="EMBL/GenBank/DDBJ databases">
        <authorList>
            <person name="Studholme D.J."/>
        </authorList>
    </citation>
    <scope>NUCLEOTIDE SEQUENCE</scope>
    <source>
        <strain evidence="12">00238/432</strain>
    </source>
</reference>
<comment type="subcellular location">
    <subcellularLocation>
        <location evidence="1">Membrane</location>
        <topology evidence="1">Multi-pass membrane protein</topology>
    </subcellularLocation>
</comment>
<keyword evidence="4" id="KW-0547">Nucleotide-binding</keyword>
<dbReference type="SUPFAM" id="SSF52540">
    <property type="entry name" value="P-loop containing nucleoside triphosphate hydrolases"/>
    <property type="match status" value="2"/>
</dbReference>
<feature type="transmembrane region" description="Helical" evidence="9">
    <location>
        <begin position="273"/>
        <end position="292"/>
    </location>
</feature>
<feature type="transmembrane region" description="Helical" evidence="9">
    <location>
        <begin position="135"/>
        <end position="155"/>
    </location>
</feature>
<dbReference type="PROSITE" id="PS00211">
    <property type="entry name" value="ABC_TRANSPORTER_1"/>
    <property type="match status" value="1"/>
</dbReference>
<feature type="domain" description="ABC transporter" evidence="10">
    <location>
        <begin position="789"/>
        <end position="1023"/>
    </location>
</feature>
<dbReference type="EMBL" id="AOFI03000030">
    <property type="protein sequence ID" value="KAF4323908.1"/>
    <property type="molecule type" value="Genomic_DNA"/>
</dbReference>
<evidence type="ECO:0000259" key="10">
    <source>
        <dbReference type="PROSITE" id="PS50893"/>
    </source>
</evidence>
<dbReference type="CDD" id="cd18541">
    <property type="entry name" value="ABC_6TM_TmrB_like"/>
    <property type="match status" value="1"/>
</dbReference>
<dbReference type="InterPro" id="IPR003593">
    <property type="entry name" value="AAA+_ATPase"/>
</dbReference>
<dbReference type="AlphaFoldDB" id="A0A8J4SQE6"/>
<dbReference type="SUPFAM" id="SSF90123">
    <property type="entry name" value="ABC transporter transmembrane region"/>
    <property type="match status" value="2"/>
</dbReference>
<evidence type="ECO:0008006" key="14">
    <source>
        <dbReference type="Google" id="ProtNLM"/>
    </source>
</evidence>
<feature type="transmembrane region" description="Helical" evidence="9">
    <location>
        <begin position="608"/>
        <end position="626"/>
    </location>
</feature>
<reference evidence="12" key="1">
    <citation type="journal article" date="2015" name="Genom Data">
        <title>Draft genome sequences of Phytophthora kernoviae and Phytophthora ramorum lineage EU2 from Scotland.</title>
        <authorList>
            <person name="Sambles C."/>
            <person name="Schlenzig A."/>
            <person name="O'Neill P."/>
            <person name="Grant M."/>
            <person name="Studholme D.J."/>
        </authorList>
    </citation>
    <scope>NUCLEOTIDE SEQUENCE</scope>
    <source>
        <strain evidence="12">00238/432</strain>
    </source>
</reference>
<keyword evidence="3 9" id="KW-0812">Transmembrane</keyword>
<dbReference type="Gene3D" id="3.40.50.300">
    <property type="entry name" value="P-loop containing nucleotide triphosphate hydrolases"/>
    <property type="match status" value="2"/>
</dbReference>
<feature type="domain" description="ABC transmembrane type-1" evidence="11">
    <location>
        <begin position="19"/>
        <end position="304"/>
    </location>
</feature>
<dbReference type="GO" id="GO:0016887">
    <property type="term" value="F:ATP hydrolysis activity"/>
    <property type="evidence" value="ECO:0007669"/>
    <property type="project" value="InterPro"/>
</dbReference>
<evidence type="ECO:0000256" key="7">
    <source>
        <dbReference type="ARBA" id="ARBA00023136"/>
    </source>
</evidence>
<dbReference type="Pfam" id="PF00005">
    <property type="entry name" value="ABC_tran"/>
    <property type="match status" value="2"/>
</dbReference>
<sequence length="1035" mass="115335">MSKKGLLRGYVIANWPVYLFAVLLIIASNVGQASLPRILGSFTDQLMQNTLQMNTVIRYSLSLLAIAIAYNLLFGTGQFMIMKLGRRFEFMTRERIFGKFSELSEHYFSKQGNGKLLSYVMNDVTSVREAISNGVTMMTNATFLLLSCIVMMLLSGIPMRLILISIVPLLAIPFLVVFFGPRIRKRSRDVQDALATMTESAEEQLGGIRVTKTFAIEDSARERFGITVDAIKSKQLRLVRLSSLFQALLPLLGAISLVVSLLVGGILTMQNSITLGSFVALTLYLRIIMGPLQQIGNVINTMQRSGASLERVNDLLTEVPDVRELPNATRLQTVNDITIENLSFSYPNSSSPALKNISLNIQAGRTVGIVGKTGSGKSTFVKLLLRTYEPPEGTIRINGTDIRQLSLEGLRSRIAYVPQDGFLFSTTIRDNIAFSNREVPLDTVEHSARQAMIYENIIRFPDQFDTLLGERGLTLSGGQRQRTSLARGLIKKAQVLILDDSMSAVDAVTESGILRSLREIGKGKTTLIISHRISANIVSRIRKDLFKHISKMSMSFFDRFHIGSLVTNVSSDTETISSFFTQVLLSLIRDGMMLVLIIVFMFQLDPVLAGYSLIVLPVIAIVAVLFRSRLRRAYQNARTRLSRLIAFTAENLSGMFLIQAFHQEEEQKKRFKEQNTLHLKANIAQARSNVIFNRTFDILGNAALVMMVWLGGRAVLGESLQVGVLYAFISYIRQFFQPINQITMQWNTFQSTTVSMDRIWNILSTRPEVADPKPGTASTLEPQHVMGQIDFNDVSFGYRADRPLIQHMNLHLYPGEMVGIVGTTGAGKSTLISLLNRFYDVNEGSIEIDGIDIRHFPQANLHRIVGLIQQEPFLFSGSIIDNVRMFREDITREQAIQACRFVGAHAMISRLPQGYDTRLSERGSGLSAGERQLISFARIVVFQPRVLILDEATANLDSHTEQLVQQALESVSQGRTTIVIAHRLSTVMHADRILVMENGEIVEEGSHQKLIDAEGVYADLYTHAREAGNDSAISG</sequence>
<dbReference type="InterPro" id="IPR011527">
    <property type="entry name" value="ABC1_TM_dom"/>
</dbReference>
<gene>
    <name evidence="12" type="ORF">G195_001869</name>
</gene>
<accession>A0A8J4SQE6</accession>
<evidence type="ECO:0000256" key="3">
    <source>
        <dbReference type="ARBA" id="ARBA00022692"/>
    </source>
</evidence>
<organism evidence="12 13">
    <name type="scientific">Phytophthora kernoviae 00238/432</name>
    <dbReference type="NCBI Taxonomy" id="1284355"/>
    <lineage>
        <taxon>Eukaryota</taxon>
        <taxon>Sar</taxon>
        <taxon>Stramenopiles</taxon>
        <taxon>Oomycota</taxon>
        <taxon>Peronosporomycetes</taxon>
        <taxon>Peronosporales</taxon>
        <taxon>Peronosporaceae</taxon>
        <taxon>Phytophthora</taxon>
    </lineage>
</organism>
<feature type="transmembrane region" description="Helical" evidence="9">
    <location>
        <begin position="244"/>
        <end position="267"/>
    </location>
</feature>
<evidence type="ECO:0000256" key="4">
    <source>
        <dbReference type="ARBA" id="ARBA00022741"/>
    </source>
</evidence>
<dbReference type="CDD" id="cd18544">
    <property type="entry name" value="ABC_6TM_TmrA_like"/>
    <property type="match status" value="1"/>
</dbReference>
<dbReference type="PROSITE" id="PS50929">
    <property type="entry name" value="ABC_TM1F"/>
    <property type="match status" value="2"/>
</dbReference>
<dbReference type="InterPro" id="IPR036640">
    <property type="entry name" value="ABC1_TM_sf"/>
</dbReference>
<comment type="caution">
    <text evidence="12">The sequence shown here is derived from an EMBL/GenBank/DDBJ whole genome shotgun (WGS) entry which is preliminary data.</text>
</comment>
<dbReference type="InterPro" id="IPR003439">
    <property type="entry name" value="ABC_transporter-like_ATP-bd"/>
</dbReference>
<evidence type="ECO:0000259" key="11">
    <source>
        <dbReference type="PROSITE" id="PS50929"/>
    </source>
</evidence>
<protein>
    <recommendedName>
        <fullName evidence="14">Bile salt export pump</fullName>
    </recommendedName>
</protein>
<feature type="transmembrane region" description="Helical" evidence="9">
    <location>
        <begin position="56"/>
        <end position="81"/>
    </location>
</feature>
<dbReference type="SMART" id="SM00382">
    <property type="entry name" value="AAA"/>
    <property type="match status" value="2"/>
</dbReference>
<evidence type="ECO:0000256" key="9">
    <source>
        <dbReference type="SAM" id="Phobius"/>
    </source>
</evidence>
<keyword evidence="2" id="KW-0813">Transport</keyword>
<dbReference type="CDD" id="cd03254">
    <property type="entry name" value="ABCC_Glucan_exporter_like"/>
    <property type="match status" value="1"/>
</dbReference>
<dbReference type="GO" id="GO:0005524">
    <property type="term" value="F:ATP binding"/>
    <property type="evidence" value="ECO:0007669"/>
    <property type="project" value="UniProtKB-KW"/>
</dbReference>
<feature type="domain" description="ABC transmembrane type-1" evidence="11">
    <location>
        <begin position="528"/>
        <end position="751"/>
    </location>
</feature>
<evidence type="ECO:0000256" key="1">
    <source>
        <dbReference type="ARBA" id="ARBA00004141"/>
    </source>
</evidence>
<feature type="transmembrane region" description="Helical" evidence="9">
    <location>
        <begin position="583"/>
        <end position="602"/>
    </location>
</feature>
<evidence type="ECO:0000313" key="12">
    <source>
        <dbReference type="EMBL" id="KAF4323908.1"/>
    </source>
</evidence>
<evidence type="ECO:0000313" key="13">
    <source>
        <dbReference type="Proteomes" id="UP000702964"/>
    </source>
</evidence>
<dbReference type="InterPro" id="IPR027417">
    <property type="entry name" value="P-loop_NTPase"/>
</dbReference>
<keyword evidence="5" id="KW-0067">ATP-binding</keyword>
<feature type="domain" description="ABC transporter" evidence="10">
    <location>
        <begin position="337"/>
        <end position="579"/>
    </location>
</feature>
<keyword evidence="7 9" id="KW-0472">Membrane</keyword>
<dbReference type="PROSITE" id="PS50893">
    <property type="entry name" value="ABC_TRANSPORTER_2"/>
    <property type="match status" value="2"/>
</dbReference>
<evidence type="ECO:0000256" key="5">
    <source>
        <dbReference type="ARBA" id="ARBA00022840"/>
    </source>
</evidence>
<dbReference type="Pfam" id="PF00664">
    <property type="entry name" value="ABC_membrane"/>
    <property type="match status" value="2"/>
</dbReference>
<comment type="similarity">
    <text evidence="8">Belongs to the ABC transporter superfamily. ABCB family. Heavy Metal importer (TC 3.A.1.210) subfamily.</text>
</comment>
<dbReference type="FunFam" id="3.40.50.300:FF:000604">
    <property type="entry name" value="ABC transporter B family member 28"/>
    <property type="match status" value="1"/>
</dbReference>
<evidence type="ECO:0000256" key="8">
    <source>
        <dbReference type="ARBA" id="ARBA00024363"/>
    </source>
</evidence>
<dbReference type="PANTHER" id="PTHR43394">
    <property type="entry name" value="ATP-DEPENDENT PERMEASE MDL1, MITOCHONDRIAL"/>
    <property type="match status" value="1"/>
</dbReference>
<feature type="transmembrane region" description="Helical" evidence="9">
    <location>
        <begin position="12"/>
        <end position="31"/>
    </location>
</feature>
<dbReference type="GO" id="GO:0015421">
    <property type="term" value="F:ABC-type oligopeptide transporter activity"/>
    <property type="evidence" value="ECO:0007669"/>
    <property type="project" value="TreeGrafter"/>
</dbReference>
<dbReference type="FunFam" id="3.40.50.300:FF:000287">
    <property type="entry name" value="Multidrug ABC transporter ATP-binding protein"/>
    <property type="match status" value="1"/>
</dbReference>
<evidence type="ECO:0000256" key="2">
    <source>
        <dbReference type="ARBA" id="ARBA00022448"/>
    </source>
</evidence>
<dbReference type="InterPro" id="IPR039421">
    <property type="entry name" value="Type_1_exporter"/>
</dbReference>
<evidence type="ECO:0000256" key="6">
    <source>
        <dbReference type="ARBA" id="ARBA00022989"/>
    </source>
</evidence>
<proteinExistence type="inferred from homology"/>
<name>A0A8J4SQE6_9STRA</name>
<keyword evidence="6 9" id="KW-1133">Transmembrane helix</keyword>
<dbReference type="PANTHER" id="PTHR43394:SF1">
    <property type="entry name" value="ATP-BINDING CASSETTE SUB-FAMILY B MEMBER 10, MITOCHONDRIAL"/>
    <property type="match status" value="1"/>
</dbReference>
<dbReference type="Gene3D" id="1.20.1560.10">
    <property type="entry name" value="ABC transporter type 1, transmembrane domain"/>
    <property type="match status" value="2"/>
</dbReference>
<feature type="transmembrane region" description="Helical" evidence="9">
    <location>
        <begin position="161"/>
        <end position="179"/>
    </location>
</feature>
<dbReference type="GO" id="GO:0016020">
    <property type="term" value="C:membrane"/>
    <property type="evidence" value="ECO:0007669"/>
    <property type="project" value="UniProtKB-SubCell"/>
</dbReference>
<dbReference type="GO" id="GO:0005737">
    <property type="term" value="C:cytoplasm"/>
    <property type="evidence" value="ECO:0007669"/>
    <property type="project" value="UniProtKB-ARBA"/>
</dbReference>
<dbReference type="InterPro" id="IPR017871">
    <property type="entry name" value="ABC_transporter-like_CS"/>
</dbReference>
<dbReference type="Proteomes" id="UP000702964">
    <property type="component" value="Unassembled WGS sequence"/>
</dbReference>